<dbReference type="Pfam" id="PF11666">
    <property type="entry name" value="DUF2933"/>
    <property type="match status" value="1"/>
</dbReference>
<protein>
    <submittedName>
        <fullName evidence="3">DUF2933 domain-containing protein</fullName>
    </submittedName>
</protein>
<keyword evidence="2" id="KW-0812">Transmembrane</keyword>
<dbReference type="AlphaFoldDB" id="A0A6L5YVT4"/>
<evidence type="ECO:0000313" key="4">
    <source>
        <dbReference type="Proteomes" id="UP000474957"/>
    </source>
</evidence>
<reference evidence="3 4" key="1">
    <citation type="submission" date="2019-10" db="EMBL/GenBank/DDBJ databases">
        <title>Cognatihalovulum marinum gen. nov. sp. nov., a new member of the family Rhodobacteraceae isolated from deep seawater of the Northwest Indian Ocean.</title>
        <authorList>
            <person name="Ruan C."/>
            <person name="Wang J."/>
            <person name="Zheng X."/>
            <person name="Song L."/>
            <person name="Zhu Y."/>
            <person name="Huang Y."/>
            <person name="Lu Z."/>
            <person name="Du W."/>
            <person name="Huang L."/>
            <person name="Dai X."/>
        </authorList>
    </citation>
    <scope>NUCLEOTIDE SEQUENCE [LARGE SCALE GENOMIC DNA]</scope>
    <source>
        <strain evidence="3 4">2CG4</strain>
    </source>
</reference>
<feature type="transmembrane region" description="Helical" evidence="2">
    <location>
        <begin position="42"/>
        <end position="62"/>
    </location>
</feature>
<sequence>MDDKKAARTGSERLMKYGMWACCAVMLLPIIAYLAAGRVSGAADSLIAFAPLLLCVGAHLVMHRFMGKSCHGKPGDAEDKHEAPKDRAAARVAAE</sequence>
<organism evidence="3 4">
    <name type="scientific">Halovulum marinum</name>
    <dbReference type="NCBI Taxonomy" id="2662447"/>
    <lineage>
        <taxon>Bacteria</taxon>
        <taxon>Pseudomonadati</taxon>
        <taxon>Pseudomonadota</taxon>
        <taxon>Alphaproteobacteria</taxon>
        <taxon>Rhodobacterales</taxon>
        <taxon>Paracoccaceae</taxon>
        <taxon>Halovulum</taxon>
    </lineage>
</organism>
<evidence type="ECO:0000313" key="3">
    <source>
        <dbReference type="EMBL" id="MSU88476.1"/>
    </source>
</evidence>
<proteinExistence type="predicted"/>
<feature type="compositionally biased region" description="Basic and acidic residues" evidence="1">
    <location>
        <begin position="73"/>
        <end position="95"/>
    </location>
</feature>
<keyword evidence="4" id="KW-1185">Reference proteome</keyword>
<feature type="region of interest" description="Disordered" evidence="1">
    <location>
        <begin position="70"/>
        <end position="95"/>
    </location>
</feature>
<evidence type="ECO:0000256" key="1">
    <source>
        <dbReference type="SAM" id="MobiDB-lite"/>
    </source>
</evidence>
<dbReference type="EMBL" id="WIND01000001">
    <property type="protein sequence ID" value="MSU88476.1"/>
    <property type="molecule type" value="Genomic_DNA"/>
</dbReference>
<dbReference type="InterPro" id="IPR021682">
    <property type="entry name" value="DUF2933"/>
</dbReference>
<dbReference type="Proteomes" id="UP000474957">
    <property type="component" value="Unassembled WGS sequence"/>
</dbReference>
<keyword evidence="2" id="KW-0472">Membrane</keyword>
<comment type="caution">
    <text evidence="3">The sequence shown here is derived from an EMBL/GenBank/DDBJ whole genome shotgun (WGS) entry which is preliminary data.</text>
</comment>
<keyword evidence="2" id="KW-1133">Transmembrane helix</keyword>
<name>A0A6L5YVT4_9RHOB</name>
<evidence type="ECO:0000256" key="2">
    <source>
        <dbReference type="SAM" id="Phobius"/>
    </source>
</evidence>
<gene>
    <name evidence="3" type="ORF">GE300_02445</name>
</gene>
<feature type="transmembrane region" description="Helical" evidence="2">
    <location>
        <begin position="17"/>
        <end position="36"/>
    </location>
</feature>
<accession>A0A6L5YVT4</accession>
<dbReference type="RefSeq" id="WP_154444527.1">
    <property type="nucleotide sequence ID" value="NZ_WIND01000001.1"/>
</dbReference>